<comment type="caution">
    <text evidence="2">The sequence shown here is derived from an EMBL/GenBank/DDBJ whole genome shotgun (WGS) entry which is preliminary data.</text>
</comment>
<dbReference type="Pfam" id="PF01135">
    <property type="entry name" value="PCMT"/>
    <property type="match status" value="1"/>
</dbReference>
<dbReference type="EMBL" id="SUMC01000071">
    <property type="protein sequence ID" value="TKA01668.1"/>
    <property type="molecule type" value="Genomic_DNA"/>
</dbReference>
<name>A0A4U0S0T5_9ACTN</name>
<reference evidence="2 3" key="1">
    <citation type="submission" date="2019-04" db="EMBL/GenBank/DDBJ databases">
        <title>Streptomyces oryziradicis sp. nov., a novel actinomycete isolated from rhizosphere soil of rice (Oryza sativa L.).</title>
        <authorList>
            <person name="Li C."/>
        </authorList>
    </citation>
    <scope>NUCLEOTIDE SEQUENCE [LARGE SCALE GENOMIC DNA]</scope>
    <source>
        <strain evidence="2 3">NEAU-C40</strain>
    </source>
</reference>
<evidence type="ECO:0000313" key="2">
    <source>
        <dbReference type="EMBL" id="TKA01668.1"/>
    </source>
</evidence>
<evidence type="ECO:0000256" key="1">
    <source>
        <dbReference type="SAM" id="MobiDB-lite"/>
    </source>
</evidence>
<dbReference type="OrthoDB" id="5143400at2"/>
<evidence type="ECO:0000313" key="3">
    <source>
        <dbReference type="Proteomes" id="UP000305778"/>
    </source>
</evidence>
<keyword evidence="3" id="KW-1185">Reference proteome</keyword>
<accession>A0A4U0S0T5</accession>
<dbReference type="InterPro" id="IPR029063">
    <property type="entry name" value="SAM-dependent_MTases_sf"/>
</dbReference>
<organism evidence="2 3">
    <name type="scientific">Actinacidiphila oryziradicis</name>
    <dbReference type="NCBI Taxonomy" id="2571141"/>
    <lineage>
        <taxon>Bacteria</taxon>
        <taxon>Bacillati</taxon>
        <taxon>Actinomycetota</taxon>
        <taxon>Actinomycetes</taxon>
        <taxon>Kitasatosporales</taxon>
        <taxon>Streptomycetaceae</taxon>
        <taxon>Actinacidiphila</taxon>
    </lineage>
</organism>
<gene>
    <name evidence="2" type="ORF">FCI23_40375</name>
</gene>
<feature type="region of interest" description="Disordered" evidence="1">
    <location>
        <begin position="1"/>
        <end position="40"/>
    </location>
</feature>
<dbReference type="Proteomes" id="UP000305778">
    <property type="component" value="Unassembled WGS sequence"/>
</dbReference>
<feature type="compositionally biased region" description="Basic and acidic residues" evidence="1">
    <location>
        <begin position="20"/>
        <end position="30"/>
    </location>
</feature>
<dbReference type="Gene3D" id="3.40.50.150">
    <property type="entry name" value="Vaccinia Virus protein VP39"/>
    <property type="match status" value="1"/>
</dbReference>
<protein>
    <submittedName>
        <fullName evidence="2">Uncharacterized protein</fullName>
    </submittedName>
</protein>
<dbReference type="AlphaFoldDB" id="A0A4U0S0T5"/>
<sequence>MVVHPCRRASPQPRTLSPLRRRDDGPERPGHSPCSARPGATGAGCPCHPVPLYTWCTTPPAVVVEFHAGGVADGAVPGELLGGGVSGPRFPQGEGLVDQQRHPAVRVGDGALGAVGTRRFDALIATCGMPDIPAAWQTRPGAVVVVPVGTGVVRLVR</sequence>
<proteinExistence type="predicted"/>